<protein>
    <submittedName>
        <fullName evidence="2">Neutral/alkaline non-lysosomal ceramidase</fullName>
    </submittedName>
</protein>
<dbReference type="AlphaFoldDB" id="A0A5K1JF92"/>
<dbReference type="RefSeq" id="WP_152068403.1">
    <property type="nucleotide sequence ID" value="NZ_CABWIF010000052.1"/>
</dbReference>
<name>A0A5K1JF92_9ACTN</name>
<sequence>MNIGHARRKITPQGDIYLIGYRNLPNRLEPATGVHDDVFANAILFQQGEREVFLFNADVLEFEESMAEEVKTMLAERYGIDRDCVLLSATHDHTSIVAYHRSWWTGKFDEDYYRWFLDTICQCFEECRANAQPAICRLGKQVITGFYDNRIIPGELADNEVIVVSFFDTEGNPFAGFVNWAVHSACVGPDCTELTSELAGLTGKKLAQSLGYYPAMVVGAAGDCSDRNFRQGRGIPEVERVSTGLAEAISQIKLDREVVLDRIEPQTFYHTVAHGDFSLTLKCAVISLGGLHLFVFPSELGSDLGIRMKRECPVEGIVCGYTNGYFEYFLPAREYGLSFETERTQIPQGEPERLCDKFCQTTRLLGAADSRL</sequence>
<organism evidence="2 3">
    <name type="scientific">Collinsella aerofaciens</name>
    <dbReference type="NCBI Taxonomy" id="74426"/>
    <lineage>
        <taxon>Bacteria</taxon>
        <taxon>Bacillati</taxon>
        <taxon>Actinomycetota</taxon>
        <taxon>Coriobacteriia</taxon>
        <taxon>Coriobacteriales</taxon>
        <taxon>Coriobacteriaceae</taxon>
        <taxon>Collinsella</taxon>
    </lineage>
</organism>
<feature type="domain" description="Neutral/alkaline non-lysosomal ceramidase N-terminal" evidence="1">
    <location>
        <begin position="3"/>
        <end position="150"/>
    </location>
</feature>
<dbReference type="Proteomes" id="UP000368032">
    <property type="component" value="Unassembled WGS sequence"/>
</dbReference>
<dbReference type="InterPro" id="IPR031329">
    <property type="entry name" value="NEUT/ALK_ceramidase_N"/>
</dbReference>
<dbReference type="Pfam" id="PF04734">
    <property type="entry name" value="Ceramidase_alk"/>
    <property type="match status" value="1"/>
</dbReference>
<dbReference type="EMBL" id="CABWIF010000052">
    <property type="protein sequence ID" value="VWM02762.1"/>
    <property type="molecule type" value="Genomic_DNA"/>
</dbReference>
<proteinExistence type="predicted"/>
<gene>
    <name evidence="2" type="ORF">CKJAJONC_00680</name>
</gene>
<evidence type="ECO:0000313" key="2">
    <source>
        <dbReference type="EMBL" id="VWM02762.1"/>
    </source>
</evidence>
<evidence type="ECO:0000313" key="3">
    <source>
        <dbReference type="Proteomes" id="UP000368032"/>
    </source>
</evidence>
<accession>A0A5K1JF92</accession>
<reference evidence="2 3" key="1">
    <citation type="submission" date="2019-10" db="EMBL/GenBank/DDBJ databases">
        <authorList>
            <person name="Wolf R A."/>
        </authorList>
    </citation>
    <scope>NUCLEOTIDE SEQUENCE [LARGE SCALE GENOMIC DNA]</scope>
    <source>
        <strain evidence="2">Collinsella_aerofaciens_DSM_13712</strain>
    </source>
</reference>
<evidence type="ECO:0000259" key="1">
    <source>
        <dbReference type="Pfam" id="PF04734"/>
    </source>
</evidence>